<protein>
    <submittedName>
        <fullName evidence="2">Uncharacterized protein</fullName>
    </submittedName>
</protein>
<evidence type="ECO:0000313" key="2">
    <source>
        <dbReference type="EMBL" id="CAD8256863.1"/>
    </source>
</evidence>
<proteinExistence type="predicted"/>
<sequence>MPKDASESFADDEGRTSLHDDRDDEERFSSEVDVSDSELGKKLQASQLRRGSRGRRRRADRRMRKGIGALSDEDIVMGRRPPKSRLRTKSKATSSLMSGHVRAPFFQKAQRSSHG</sequence>
<accession>A0A7R9U6W9</accession>
<dbReference type="AlphaFoldDB" id="A0A7R9U6W9"/>
<name>A0A7R9U6W9_9STRA</name>
<gene>
    <name evidence="2" type="ORF">PPYR1160_LOCUS6355</name>
</gene>
<evidence type="ECO:0000256" key="1">
    <source>
        <dbReference type="SAM" id="MobiDB-lite"/>
    </source>
</evidence>
<organism evidence="2">
    <name type="scientific">Pinguiococcus pyrenoidosus</name>
    <dbReference type="NCBI Taxonomy" id="172671"/>
    <lineage>
        <taxon>Eukaryota</taxon>
        <taxon>Sar</taxon>
        <taxon>Stramenopiles</taxon>
        <taxon>Ochrophyta</taxon>
        <taxon>Pinguiophyceae</taxon>
        <taxon>Pinguiochrysidales</taxon>
        <taxon>Pinguiochrysidaceae</taxon>
        <taxon>Pinguiococcus</taxon>
    </lineage>
</organism>
<feature type="compositionally biased region" description="Basic residues" evidence="1">
    <location>
        <begin position="50"/>
        <end position="65"/>
    </location>
</feature>
<feature type="compositionally biased region" description="Basic and acidic residues" evidence="1">
    <location>
        <begin position="1"/>
        <end position="30"/>
    </location>
</feature>
<dbReference type="EMBL" id="HBEA01008256">
    <property type="protein sequence ID" value="CAD8256863.1"/>
    <property type="molecule type" value="Transcribed_RNA"/>
</dbReference>
<reference evidence="2" key="1">
    <citation type="submission" date="2021-01" db="EMBL/GenBank/DDBJ databases">
        <authorList>
            <person name="Corre E."/>
            <person name="Pelletier E."/>
            <person name="Niang G."/>
            <person name="Scheremetjew M."/>
            <person name="Finn R."/>
            <person name="Kale V."/>
            <person name="Holt S."/>
            <person name="Cochrane G."/>
            <person name="Meng A."/>
            <person name="Brown T."/>
            <person name="Cohen L."/>
        </authorList>
    </citation>
    <scope>NUCLEOTIDE SEQUENCE</scope>
    <source>
        <strain evidence="2">CCMP2078</strain>
    </source>
</reference>
<feature type="region of interest" description="Disordered" evidence="1">
    <location>
        <begin position="1"/>
        <end position="115"/>
    </location>
</feature>
<feature type="compositionally biased region" description="Basic residues" evidence="1">
    <location>
        <begin position="80"/>
        <end position="90"/>
    </location>
</feature>